<protein>
    <recommendedName>
        <fullName evidence="1">Tf2-1-like SH3-like domain-containing protein</fullName>
    </recommendedName>
</protein>
<evidence type="ECO:0000313" key="2">
    <source>
        <dbReference type="RefSeq" id="XP_016435734.1"/>
    </source>
</evidence>
<dbReference type="InterPro" id="IPR056924">
    <property type="entry name" value="SH3_Tf2-1"/>
</dbReference>
<feature type="domain" description="Tf2-1-like SH3-like" evidence="1">
    <location>
        <begin position="129"/>
        <end position="193"/>
    </location>
</feature>
<dbReference type="STRING" id="4097.A0A1S3X7G3"/>
<dbReference type="OMA" id="LEWKWER"/>
<evidence type="ECO:0000259" key="1">
    <source>
        <dbReference type="Pfam" id="PF24626"/>
    </source>
</evidence>
<dbReference type="PANTHER" id="PTHR45835">
    <property type="entry name" value="YALI0A06105P"/>
    <property type="match status" value="1"/>
</dbReference>
<dbReference type="OrthoDB" id="1738613at2759"/>
<dbReference type="RefSeq" id="XP_016435734.1">
    <property type="nucleotide sequence ID" value="XM_016580248.1"/>
</dbReference>
<accession>A0A1S3X7G3</accession>
<name>A0A1S3X7G3_TOBAC</name>
<gene>
    <name evidence="2" type="primary">LOC107761954</name>
</gene>
<reference evidence="2" key="1">
    <citation type="submission" date="2025-08" db="UniProtKB">
        <authorList>
            <consortium name="RefSeq"/>
        </authorList>
    </citation>
    <scope>IDENTIFICATION</scope>
</reference>
<dbReference type="Pfam" id="PF24626">
    <property type="entry name" value="SH3_Tf2-1"/>
    <property type="match status" value="1"/>
</dbReference>
<organism evidence="2">
    <name type="scientific">Nicotiana tabacum</name>
    <name type="common">Common tobacco</name>
    <dbReference type="NCBI Taxonomy" id="4097"/>
    <lineage>
        <taxon>Eukaryota</taxon>
        <taxon>Viridiplantae</taxon>
        <taxon>Streptophyta</taxon>
        <taxon>Embryophyta</taxon>
        <taxon>Tracheophyta</taxon>
        <taxon>Spermatophyta</taxon>
        <taxon>Magnoliopsida</taxon>
        <taxon>eudicotyledons</taxon>
        <taxon>Gunneridae</taxon>
        <taxon>Pentapetalae</taxon>
        <taxon>asterids</taxon>
        <taxon>lamiids</taxon>
        <taxon>Solanales</taxon>
        <taxon>Solanaceae</taxon>
        <taxon>Nicotianoideae</taxon>
        <taxon>Nicotianeae</taxon>
        <taxon>Nicotiana</taxon>
    </lineage>
</organism>
<dbReference type="PANTHER" id="PTHR45835:SF108">
    <property type="entry name" value="INTEGRASE ZINC-BINDING DOMAIN-CONTAINING PROTEIN"/>
    <property type="match status" value="1"/>
</dbReference>
<dbReference type="AlphaFoldDB" id="A0A1S3X7G3"/>
<sequence length="206" mass="24790">MYQDFRQCYRRRRMKKDIVDYVARCINCQQVKYEYLRPNSFLQKLDILEWKWERITMDFMVRLPRTFKKNDAVWVIVDRLTKETRLFGTDLVWDALEKVKLIKDQHRTTQSRQKSYADRRACDVVFMMGERVLFRVSLMKRVTIFETKGKLSPRYIGPFDVLKRVGEVAYRVALPSFLSAVHPVFHISILWKYYGDLSYVLDFSSA</sequence>
<proteinExistence type="predicted"/>
<dbReference type="PaxDb" id="4097-A0A1S3X7G3"/>
<dbReference type="KEGG" id="nta:107761954"/>